<comment type="caution">
    <text evidence="1">The sequence shown here is derived from an EMBL/GenBank/DDBJ whole genome shotgun (WGS) entry which is preliminary data.</text>
</comment>
<dbReference type="AlphaFoldDB" id="A0A6B4DFR3"/>
<evidence type="ECO:0000313" key="3">
    <source>
        <dbReference type="Proteomes" id="UP000472521"/>
    </source>
</evidence>
<proteinExistence type="predicted"/>
<accession>A0A6B4DFR3</accession>
<dbReference type="Proteomes" id="UP000482543">
    <property type="component" value="Unassembled WGS sequence"/>
</dbReference>
<sequence>MRTLFSYTKQICELRHCKRCLFYIQLCFIQKL</sequence>
<evidence type="ECO:0000313" key="4">
    <source>
        <dbReference type="Proteomes" id="UP000482543"/>
    </source>
</evidence>
<protein>
    <submittedName>
        <fullName evidence="1">Uncharacterized protein</fullName>
    </submittedName>
</protein>
<dbReference type="EMBL" id="SWRJ01000003">
    <property type="protein sequence ID" value="NFI21790.1"/>
    <property type="molecule type" value="Genomic_DNA"/>
</dbReference>
<organism evidence="1 3">
    <name type="scientific">Clostridium botulinum</name>
    <dbReference type="NCBI Taxonomy" id="1491"/>
    <lineage>
        <taxon>Bacteria</taxon>
        <taxon>Bacillati</taxon>
        <taxon>Bacillota</taxon>
        <taxon>Clostridia</taxon>
        <taxon>Eubacteriales</taxon>
        <taxon>Clostridiaceae</taxon>
        <taxon>Clostridium</taxon>
    </lineage>
</organism>
<dbReference type="EMBL" id="SWND01000005">
    <property type="protein sequence ID" value="NFF02134.1"/>
    <property type="molecule type" value="Genomic_DNA"/>
</dbReference>
<reference evidence="3 4" key="1">
    <citation type="submission" date="2019-04" db="EMBL/GenBank/DDBJ databases">
        <title>Genome sequencing of Clostridium botulinum Groups I-IV and Clostridium butyricum.</title>
        <authorList>
            <person name="Brunt J."/>
            <person name="Van Vliet A.H.M."/>
            <person name="Stringer S.C."/>
            <person name="Carter A.T."/>
            <person name="Peck M.W."/>
        </authorList>
    </citation>
    <scope>NUCLEOTIDE SEQUENCE [LARGE SCALE GENOMIC DNA]</scope>
    <source>
        <strain evidence="2 4">IFR 15/034</strain>
        <strain evidence="1 3">IFR 18/054</strain>
    </source>
</reference>
<name>A0A6B4DFR3_CLOBO</name>
<gene>
    <name evidence="2" type="ORF">FC964_10410</name>
    <name evidence="1" type="ORF">FCV25_10200</name>
</gene>
<evidence type="ECO:0000313" key="2">
    <source>
        <dbReference type="EMBL" id="NFI21790.1"/>
    </source>
</evidence>
<dbReference type="Proteomes" id="UP000472521">
    <property type="component" value="Unassembled WGS sequence"/>
</dbReference>
<evidence type="ECO:0000313" key="1">
    <source>
        <dbReference type="EMBL" id="NFF02134.1"/>
    </source>
</evidence>